<dbReference type="AlphaFoldDB" id="A0A4P2QV42"/>
<protein>
    <submittedName>
        <fullName evidence="1">Uncharacterized protein</fullName>
    </submittedName>
</protein>
<sequence>MEIQHQLSTETEDVNEAAVAVGVEHLSEEEYAQAVAEMFPKIGGGRPTT</sequence>
<gene>
    <name evidence="1" type="ORF">SOCE836_064510</name>
</gene>
<evidence type="ECO:0000313" key="2">
    <source>
        <dbReference type="Proteomes" id="UP000295497"/>
    </source>
</evidence>
<accession>A0A4P2QV42</accession>
<name>A0A4P2QV42_SORCE</name>
<proteinExistence type="predicted"/>
<reference evidence="1 2" key="1">
    <citation type="submission" date="2015-09" db="EMBL/GenBank/DDBJ databases">
        <title>Sorangium comparison.</title>
        <authorList>
            <person name="Zaburannyi N."/>
            <person name="Bunk B."/>
            <person name="Overmann J."/>
            <person name="Mueller R."/>
        </authorList>
    </citation>
    <scope>NUCLEOTIDE SEQUENCE [LARGE SCALE GENOMIC DNA]</scope>
    <source>
        <strain evidence="1 2">So ce836</strain>
    </source>
</reference>
<evidence type="ECO:0000313" key="1">
    <source>
        <dbReference type="EMBL" id="AUX34280.1"/>
    </source>
</evidence>
<organism evidence="1 2">
    <name type="scientific">Sorangium cellulosum</name>
    <name type="common">Polyangium cellulosum</name>
    <dbReference type="NCBI Taxonomy" id="56"/>
    <lineage>
        <taxon>Bacteria</taxon>
        <taxon>Pseudomonadati</taxon>
        <taxon>Myxococcota</taxon>
        <taxon>Polyangia</taxon>
        <taxon>Polyangiales</taxon>
        <taxon>Polyangiaceae</taxon>
        <taxon>Sorangium</taxon>
    </lineage>
</organism>
<dbReference type="RefSeq" id="WP_165374269.1">
    <property type="nucleotide sequence ID" value="NZ_CP012672.1"/>
</dbReference>
<dbReference type="EMBL" id="CP012672">
    <property type="protein sequence ID" value="AUX34280.1"/>
    <property type="molecule type" value="Genomic_DNA"/>
</dbReference>
<dbReference type="Proteomes" id="UP000295497">
    <property type="component" value="Chromosome"/>
</dbReference>